<dbReference type="Proteomes" id="UP000326831">
    <property type="component" value="Chromosome"/>
</dbReference>
<name>A0A5P2UNH3_9ACTN</name>
<proteinExistence type="predicted"/>
<gene>
    <name evidence="2" type="ORF">CP968_22620</name>
    <name evidence="1" type="ORF">GCM10010371_37340</name>
</gene>
<dbReference type="Proteomes" id="UP000634660">
    <property type="component" value="Unassembled WGS sequence"/>
</dbReference>
<dbReference type="RefSeq" id="WP_150519730.1">
    <property type="nucleotide sequence ID" value="NZ_BMVX01000013.1"/>
</dbReference>
<reference evidence="1" key="3">
    <citation type="submission" date="2020-09" db="EMBL/GenBank/DDBJ databases">
        <authorList>
            <person name="Sun Q."/>
            <person name="Ohkuma M."/>
        </authorList>
    </citation>
    <scope>NUCLEOTIDE SEQUENCE</scope>
    <source>
        <strain evidence="1">JCM 4834</strain>
    </source>
</reference>
<evidence type="ECO:0000313" key="2">
    <source>
        <dbReference type="EMBL" id="QEU80708.1"/>
    </source>
</evidence>
<keyword evidence="3" id="KW-1185">Reference proteome</keyword>
<dbReference type="EMBL" id="BMVX01000013">
    <property type="protein sequence ID" value="GGZ74113.1"/>
    <property type="molecule type" value="Genomic_DNA"/>
</dbReference>
<evidence type="ECO:0000313" key="3">
    <source>
        <dbReference type="Proteomes" id="UP000326831"/>
    </source>
</evidence>
<organism evidence="2 3">
    <name type="scientific">Streptomyces subrutilus</name>
    <dbReference type="NCBI Taxonomy" id="36818"/>
    <lineage>
        <taxon>Bacteria</taxon>
        <taxon>Bacillati</taxon>
        <taxon>Actinomycetota</taxon>
        <taxon>Actinomycetes</taxon>
        <taxon>Kitasatosporales</taxon>
        <taxon>Streptomycetaceae</taxon>
        <taxon>Streptomyces</taxon>
    </lineage>
</organism>
<protein>
    <submittedName>
        <fullName evidence="2">Uncharacterized protein</fullName>
    </submittedName>
</protein>
<accession>A0A5P2UNH3</accession>
<dbReference type="EMBL" id="CP023701">
    <property type="protein sequence ID" value="QEU80708.1"/>
    <property type="molecule type" value="Genomic_DNA"/>
</dbReference>
<dbReference type="OrthoDB" id="7345302at2"/>
<reference evidence="2 3" key="2">
    <citation type="submission" date="2017-09" db="EMBL/GenBank/DDBJ databases">
        <authorList>
            <person name="Lee N."/>
            <person name="Cho B.-K."/>
        </authorList>
    </citation>
    <scope>NUCLEOTIDE SEQUENCE [LARGE SCALE GENOMIC DNA]</scope>
    <source>
        <strain evidence="2 3">ATCC 27467</strain>
    </source>
</reference>
<dbReference type="KEGG" id="ssub:CP968_22620"/>
<dbReference type="AlphaFoldDB" id="A0A5P2UNH3"/>
<evidence type="ECO:0000313" key="1">
    <source>
        <dbReference type="EMBL" id="GGZ74113.1"/>
    </source>
</evidence>
<dbReference type="SUPFAM" id="SSF53800">
    <property type="entry name" value="Chelatase"/>
    <property type="match status" value="1"/>
</dbReference>
<sequence length="169" mass="17917">MTEPAHPPDTPTLPTFPAPAFGSAAELLGRITVRLDTQLGALRPSPAPSPRRPPVHQQPTLVAVARDSRDPRALHTALSLLERVRERRPRLDVRLGHLGPTRPRLADSLSALSGVVPREAAVQRRGSAAGAPGPAAAPLGDHPALIRLALLRYDAALAGREKHPHPAST</sequence>
<reference evidence="1" key="1">
    <citation type="journal article" date="2014" name="Int. J. Syst. Evol. Microbiol.">
        <title>Complete genome sequence of Corynebacterium casei LMG S-19264T (=DSM 44701T), isolated from a smear-ripened cheese.</title>
        <authorList>
            <consortium name="US DOE Joint Genome Institute (JGI-PGF)"/>
            <person name="Walter F."/>
            <person name="Albersmeier A."/>
            <person name="Kalinowski J."/>
            <person name="Ruckert C."/>
        </authorList>
    </citation>
    <scope>NUCLEOTIDE SEQUENCE</scope>
    <source>
        <strain evidence="1">JCM 4834</strain>
    </source>
</reference>